<gene>
    <name evidence="4" type="ORF">J2T15_000676</name>
</gene>
<dbReference type="InterPro" id="IPR015797">
    <property type="entry name" value="NUDIX_hydrolase-like_dom_sf"/>
</dbReference>
<feature type="domain" description="Nudix hydrolase" evidence="3">
    <location>
        <begin position="205"/>
        <end position="346"/>
    </location>
</feature>
<dbReference type="InterPro" id="IPR001345">
    <property type="entry name" value="PG/BPGM_mutase_AS"/>
</dbReference>
<evidence type="ECO:0000313" key="4">
    <source>
        <dbReference type="EMBL" id="MDQ0111243.1"/>
    </source>
</evidence>
<dbReference type="PROSITE" id="PS00175">
    <property type="entry name" value="PG_MUTASE"/>
    <property type="match status" value="1"/>
</dbReference>
<evidence type="ECO:0000259" key="3">
    <source>
        <dbReference type="PROSITE" id="PS51462"/>
    </source>
</evidence>
<dbReference type="SUPFAM" id="SSF55811">
    <property type="entry name" value="Nudix"/>
    <property type="match status" value="1"/>
</dbReference>
<protein>
    <submittedName>
        <fullName evidence="4">Broad specificity phosphatase PhoE/8-oxo-dGTP pyrophosphatase MutT (NUDIX family)</fullName>
    </submittedName>
</protein>
<dbReference type="RefSeq" id="WP_307201065.1">
    <property type="nucleotide sequence ID" value="NZ_JAUSSU010000002.1"/>
</dbReference>
<dbReference type="Proteomes" id="UP001229346">
    <property type="component" value="Unassembled WGS sequence"/>
</dbReference>
<dbReference type="Gene3D" id="3.40.50.1240">
    <property type="entry name" value="Phosphoglycerate mutase-like"/>
    <property type="match status" value="1"/>
</dbReference>
<organism evidence="4 5">
    <name type="scientific">Paenibacillus harenae</name>
    <dbReference type="NCBI Taxonomy" id="306543"/>
    <lineage>
        <taxon>Bacteria</taxon>
        <taxon>Bacillati</taxon>
        <taxon>Bacillota</taxon>
        <taxon>Bacilli</taxon>
        <taxon>Bacillales</taxon>
        <taxon>Paenibacillaceae</taxon>
        <taxon>Paenibacillus</taxon>
    </lineage>
</organism>
<dbReference type="EMBL" id="JAUSSU010000002">
    <property type="protein sequence ID" value="MDQ0111243.1"/>
    <property type="molecule type" value="Genomic_DNA"/>
</dbReference>
<dbReference type="InterPro" id="IPR050275">
    <property type="entry name" value="PGM_Phosphatase"/>
</dbReference>
<evidence type="ECO:0000256" key="1">
    <source>
        <dbReference type="ARBA" id="ARBA00023152"/>
    </source>
</evidence>
<dbReference type="CDD" id="cd07067">
    <property type="entry name" value="HP_PGM_like"/>
    <property type="match status" value="1"/>
</dbReference>
<evidence type="ECO:0000256" key="2">
    <source>
        <dbReference type="ARBA" id="ARBA00023235"/>
    </source>
</evidence>
<dbReference type="Pfam" id="PF00300">
    <property type="entry name" value="His_Phos_1"/>
    <property type="match status" value="1"/>
</dbReference>
<comment type="caution">
    <text evidence="4">The sequence shown here is derived from an EMBL/GenBank/DDBJ whole genome shotgun (WGS) entry which is preliminary data.</text>
</comment>
<keyword evidence="1" id="KW-0324">Glycolysis</keyword>
<dbReference type="InterPro" id="IPR013078">
    <property type="entry name" value="His_Pase_superF_clade-1"/>
</dbReference>
<dbReference type="SUPFAM" id="SSF53254">
    <property type="entry name" value="Phosphoglycerate mutase-like"/>
    <property type="match status" value="1"/>
</dbReference>
<keyword evidence="5" id="KW-1185">Reference proteome</keyword>
<dbReference type="PANTHER" id="PTHR48100">
    <property type="entry name" value="BROAD-SPECIFICITY PHOSPHATASE YOR283W-RELATED"/>
    <property type="match status" value="1"/>
</dbReference>
<dbReference type="PROSITE" id="PS51462">
    <property type="entry name" value="NUDIX"/>
    <property type="match status" value="1"/>
</dbReference>
<dbReference type="SMART" id="SM00855">
    <property type="entry name" value="PGAM"/>
    <property type="match status" value="1"/>
</dbReference>
<dbReference type="PANTHER" id="PTHR48100:SF1">
    <property type="entry name" value="HISTIDINE PHOSPHATASE FAMILY PROTEIN-RELATED"/>
    <property type="match status" value="1"/>
</dbReference>
<dbReference type="InterPro" id="IPR029033">
    <property type="entry name" value="His_PPase_superfam"/>
</dbReference>
<proteinExistence type="predicted"/>
<reference evidence="4 5" key="1">
    <citation type="submission" date="2023-07" db="EMBL/GenBank/DDBJ databases">
        <title>Sorghum-associated microbial communities from plants grown in Nebraska, USA.</title>
        <authorList>
            <person name="Schachtman D."/>
        </authorList>
    </citation>
    <scope>NUCLEOTIDE SEQUENCE [LARGE SCALE GENOMIC DNA]</scope>
    <source>
        <strain evidence="4 5">CC482</strain>
    </source>
</reference>
<name>A0ABT9TV72_PAEHA</name>
<keyword evidence="2" id="KW-0413">Isomerase</keyword>
<dbReference type="Gene3D" id="3.90.79.10">
    <property type="entry name" value="Nucleoside Triphosphate Pyrophosphohydrolase"/>
    <property type="match status" value="1"/>
</dbReference>
<dbReference type="Pfam" id="PF00293">
    <property type="entry name" value="NUDIX"/>
    <property type="match status" value="1"/>
</dbReference>
<dbReference type="InterPro" id="IPR000086">
    <property type="entry name" value="NUDIX_hydrolase_dom"/>
</dbReference>
<evidence type="ECO:0000313" key="5">
    <source>
        <dbReference type="Proteomes" id="UP001229346"/>
    </source>
</evidence>
<sequence length="359" mass="41583">MKTKLFLTRHGETEWNVEGKMQGLKDSPLTKLGKRQARWLKSSLKNIKFDAIYSSPSPRTYQTAEIIREERENEIIICESLKEISLGSWEGHKKSDIENLFPDEYNAFWYTAHLYKPSNDGESFSQLQDRIIPTVLDIINRHKGGNVLIVTHAIALKVIMAYFRGDSLENLWNPPIIQPTSLNKVVITDTEYNIEMYGDTSHYQTVRKAVGAIVFQRNEFLLVHKLLNTFDKESGVWDFPKGGVEEEDLSLKDAIMRELFEETGTDKYIIKQELPEKITFYFEDDIKKKIGFECQETTMFLVEFVGNKNDLKPCGEEIDEILLVDLEKLLEKLSHKETTAYVQNHCQFLLNRGTDTRAQ</sequence>
<accession>A0ABT9TV72</accession>